<keyword evidence="3" id="KW-1185">Reference proteome</keyword>
<comment type="caution">
    <text evidence="2">The sequence shown here is derived from an EMBL/GenBank/DDBJ whole genome shotgun (WGS) entry which is preliminary data.</text>
</comment>
<dbReference type="AlphaFoldDB" id="A0A6A4W221"/>
<feature type="chain" id="PRO_5025441032" evidence="1">
    <location>
        <begin position="18"/>
        <end position="202"/>
    </location>
</feature>
<feature type="signal peptide" evidence="1">
    <location>
        <begin position="1"/>
        <end position="17"/>
    </location>
</feature>
<sequence length="202" mass="21747">MRQLVLSLVALAGAVSAYPFASLVSTTGLSTVNPHLFECHCTCCSRVTADLASPTAALAHPTVDLARLTVDLERLTADLAYPTADLERLTAALARLTAALARPTADMVDLEWLTAALARLTVDLAHPTADLAGPSVGLALPTADLARPMVEIVVTKLHKVGTNKQSPDWEFQQDRKVRRNSVFGNDCHNRIYQRTHSIVVLS</sequence>
<gene>
    <name evidence="2" type="ORF">FJT64_026314</name>
</gene>
<keyword evidence="1" id="KW-0732">Signal</keyword>
<evidence type="ECO:0000256" key="1">
    <source>
        <dbReference type="SAM" id="SignalP"/>
    </source>
</evidence>
<organism evidence="2 3">
    <name type="scientific">Amphibalanus amphitrite</name>
    <name type="common">Striped barnacle</name>
    <name type="synonym">Balanus amphitrite</name>
    <dbReference type="NCBI Taxonomy" id="1232801"/>
    <lineage>
        <taxon>Eukaryota</taxon>
        <taxon>Metazoa</taxon>
        <taxon>Ecdysozoa</taxon>
        <taxon>Arthropoda</taxon>
        <taxon>Crustacea</taxon>
        <taxon>Multicrustacea</taxon>
        <taxon>Cirripedia</taxon>
        <taxon>Thoracica</taxon>
        <taxon>Thoracicalcarea</taxon>
        <taxon>Balanomorpha</taxon>
        <taxon>Balanoidea</taxon>
        <taxon>Balanidae</taxon>
        <taxon>Amphibalaninae</taxon>
        <taxon>Amphibalanus</taxon>
    </lineage>
</organism>
<protein>
    <submittedName>
        <fullName evidence="2">Uncharacterized protein</fullName>
    </submittedName>
</protein>
<evidence type="ECO:0000313" key="3">
    <source>
        <dbReference type="Proteomes" id="UP000440578"/>
    </source>
</evidence>
<dbReference type="Proteomes" id="UP000440578">
    <property type="component" value="Unassembled WGS sequence"/>
</dbReference>
<evidence type="ECO:0000313" key="2">
    <source>
        <dbReference type="EMBL" id="KAF0301306.1"/>
    </source>
</evidence>
<accession>A0A6A4W221</accession>
<proteinExistence type="predicted"/>
<reference evidence="2 3" key="1">
    <citation type="submission" date="2019-07" db="EMBL/GenBank/DDBJ databases">
        <title>Draft genome assembly of a fouling barnacle, Amphibalanus amphitrite (Darwin, 1854): The first reference genome for Thecostraca.</title>
        <authorList>
            <person name="Kim W."/>
        </authorList>
    </citation>
    <scope>NUCLEOTIDE SEQUENCE [LARGE SCALE GENOMIC DNA]</scope>
    <source>
        <strain evidence="2">SNU_AA5</strain>
        <tissue evidence="2">Soma without cirri and trophi</tissue>
    </source>
</reference>
<dbReference type="EMBL" id="VIIS01001173">
    <property type="protein sequence ID" value="KAF0301306.1"/>
    <property type="molecule type" value="Genomic_DNA"/>
</dbReference>
<name>A0A6A4W221_AMPAM</name>